<dbReference type="AlphaFoldDB" id="A0A1K2I9L3"/>
<dbReference type="InterPro" id="IPR007345">
    <property type="entry name" value="Polysacch_pyruvyl_Trfase"/>
</dbReference>
<gene>
    <name evidence="2" type="ORF">LREN565_2196</name>
</gene>
<dbReference type="Pfam" id="PF04230">
    <property type="entry name" value="PS_pyruv_trans"/>
    <property type="match status" value="1"/>
</dbReference>
<sequence length="353" mass="40664">MKKIGILTLQGNFNYGNRLQNYALEQVVLSLNYDVDTLVLPEKKKIRLKKTILKLMYHFSKRKKQYLKMLKAKTPILTPFTKAYLHSRQFDKANLKSYTAFFVGSDQVWNPSYTGNDTRYFLDFAPRKKRFAYAASFGVSNIPAQFHSNYRKYLNDMHKISVREEQGINIINSLSDAKAELIADPTLLLSQKKWNELANKVDIKFTGNYVLIYTLSSLSPDKYSKIKEYAESKNAKIITILGDEYNPDYWIPSPFEFLYAIKNATSVFTDSFHCTVFSIIFNTPFIIFNRSNGEMISRIDTLLAYFGFQRNKFSTQTNINDVLSKTSFTGVAKVLAKEKAKGYVFIQDCLASV</sequence>
<organism evidence="2">
    <name type="scientific">Loigolactobacillus rennini</name>
    <dbReference type="NCBI Taxonomy" id="238013"/>
    <lineage>
        <taxon>Bacteria</taxon>
        <taxon>Bacillati</taxon>
        <taxon>Bacillota</taxon>
        <taxon>Bacilli</taxon>
        <taxon>Lactobacillales</taxon>
        <taxon>Lactobacillaceae</taxon>
        <taxon>Loigolactobacillus</taxon>
    </lineage>
</organism>
<evidence type="ECO:0000259" key="1">
    <source>
        <dbReference type="Pfam" id="PF04230"/>
    </source>
</evidence>
<protein>
    <recommendedName>
        <fullName evidence="1">Polysaccharide pyruvyl transferase domain-containing protein</fullName>
    </recommendedName>
</protein>
<evidence type="ECO:0000313" key="2">
    <source>
        <dbReference type="EMBL" id="SFZ89083.1"/>
    </source>
</evidence>
<dbReference type="EMBL" id="LT634362">
    <property type="protein sequence ID" value="SFZ89083.1"/>
    <property type="molecule type" value="Genomic_DNA"/>
</dbReference>
<feature type="domain" description="Polysaccharide pyruvyl transferase" evidence="1">
    <location>
        <begin position="14"/>
        <end position="292"/>
    </location>
</feature>
<accession>A0A1K2I9L3</accession>
<proteinExistence type="predicted"/>
<name>A0A1K2I9L3_9LACO</name>
<reference evidence="2" key="1">
    <citation type="submission" date="2016-11" db="EMBL/GenBank/DDBJ databases">
        <authorList>
            <person name="Jaros S."/>
            <person name="Januszkiewicz K."/>
            <person name="Wedrychowicz H."/>
        </authorList>
    </citation>
    <scope>NUCLEOTIDE SEQUENCE</scope>
    <source>
        <strain evidence="2">ACA-DC 565</strain>
    </source>
</reference>